<keyword evidence="9" id="KW-1185">Reference proteome</keyword>
<evidence type="ECO:0000256" key="2">
    <source>
        <dbReference type="ARBA" id="ARBA00022475"/>
    </source>
</evidence>
<dbReference type="PANTHER" id="PTHR42709">
    <property type="entry name" value="ALKALINE PHOSPHATASE LIKE PROTEIN"/>
    <property type="match status" value="1"/>
</dbReference>
<feature type="transmembrane region" description="Helical" evidence="6">
    <location>
        <begin position="171"/>
        <end position="190"/>
    </location>
</feature>
<evidence type="ECO:0000259" key="7">
    <source>
        <dbReference type="Pfam" id="PF09335"/>
    </source>
</evidence>
<evidence type="ECO:0000256" key="6">
    <source>
        <dbReference type="SAM" id="Phobius"/>
    </source>
</evidence>
<evidence type="ECO:0000256" key="1">
    <source>
        <dbReference type="ARBA" id="ARBA00004651"/>
    </source>
</evidence>
<keyword evidence="2" id="KW-1003">Cell membrane</keyword>
<comment type="subcellular location">
    <subcellularLocation>
        <location evidence="1">Cell membrane</location>
        <topology evidence="1">Multi-pass membrane protein</topology>
    </subcellularLocation>
</comment>
<dbReference type="PANTHER" id="PTHR42709:SF6">
    <property type="entry name" value="UNDECAPRENYL PHOSPHATE TRANSPORTER A"/>
    <property type="match status" value="1"/>
</dbReference>
<dbReference type="RefSeq" id="WP_339585861.1">
    <property type="nucleotide sequence ID" value="NZ_JBBHJZ010000001.1"/>
</dbReference>
<dbReference type="InterPro" id="IPR032816">
    <property type="entry name" value="VTT_dom"/>
</dbReference>
<evidence type="ECO:0000256" key="4">
    <source>
        <dbReference type="ARBA" id="ARBA00022989"/>
    </source>
</evidence>
<feature type="transmembrane region" description="Helical" evidence="6">
    <location>
        <begin position="50"/>
        <end position="71"/>
    </location>
</feature>
<evidence type="ECO:0000256" key="5">
    <source>
        <dbReference type="ARBA" id="ARBA00023136"/>
    </source>
</evidence>
<keyword evidence="3 6" id="KW-0812">Transmembrane</keyword>
<dbReference type="EMBL" id="JBBHJZ010000001">
    <property type="protein sequence ID" value="MEJ5975933.1"/>
    <property type="molecule type" value="Genomic_DNA"/>
</dbReference>
<reference evidence="8 9" key="1">
    <citation type="submission" date="2024-03" db="EMBL/GenBank/DDBJ databases">
        <authorList>
            <person name="Jo J.-H."/>
        </authorList>
    </citation>
    <scope>NUCLEOTIDE SEQUENCE [LARGE SCALE GENOMIC DNA]</scope>
    <source>
        <strain evidence="8 9">PS1R-30</strain>
    </source>
</reference>
<feature type="transmembrane region" description="Helical" evidence="6">
    <location>
        <begin position="140"/>
        <end position="159"/>
    </location>
</feature>
<protein>
    <submittedName>
        <fullName evidence="8">DedA family protein</fullName>
    </submittedName>
</protein>
<organism evidence="8 9">
    <name type="scientific">Novosphingobium anseongense</name>
    <dbReference type="NCBI Taxonomy" id="3133436"/>
    <lineage>
        <taxon>Bacteria</taxon>
        <taxon>Pseudomonadati</taxon>
        <taxon>Pseudomonadota</taxon>
        <taxon>Alphaproteobacteria</taxon>
        <taxon>Sphingomonadales</taxon>
        <taxon>Sphingomonadaceae</taxon>
        <taxon>Novosphingobium</taxon>
    </lineage>
</organism>
<accession>A0ABU8RSI3</accession>
<dbReference type="Pfam" id="PF09335">
    <property type="entry name" value="VTT_dom"/>
    <property type="match status" value="1"/>
</dbReference>
<evidence type="ECO:0000256" key="3">
    <source>
        <dbReference type="ARBA" id="ARBA00022692"/>
    </source>
</evidence>
<evidence type="ECO:0000313" key="8">
    <source>
        <dbReference type="EMBL" id="MEJ5975933.1"/>
    </source>
</evidence>
<keyword evidence="5 6" id="KW-0472">Membrane</keyword>
<dbReference type="Proteomes" id="UP001361239">
    <property type="component" value="Unassembled WGS sequence"/>
</dbReference>
<gene>
    <name evidence="8" type="ORF">WG901_04760</name>
</gene>
<comment type="caution">
    <text evidence="8">The sequence shown here is derived from an EMBL/GenBank/DDBJ whole genome shotgun (WGS) entry which is preliminary data.</text>
</comment>
<evidence type="ECO:0000313" key="9">
    <source>
        <dbReference type="Proteomes" id="UP001361239"/>
    </source>
</evidence>
<feature type="domain" description="VTT" evidence="7">
    <location>
        <begin position="30"/>
        <end position="157"/>
    </location>
</feature>
<proteinExistence type="predicted"/>
<name>A0ABU8RSI3_9SPHN</name>
<keyword evidence="4 6" id="KW-1133">Transmembrane helix</keyword>
<sequence length="199" mass="22532">MTAWILNLIEQGGYWGIAFLMFIENVFPPIPSEVIMGLGGIAVARGSMEFWPLLAIGTAGSTLGNYVWFLVGDRFGYQRLQPIVDRWGRWLTLEWEDVERASRFFRSHGQWVVFAMRFSPFLRTMISLPAGLSHMKHGKFLAFTFAGAAVWNAGLIQGGRWLSCYLAEAEVWLNVLIIGSVLVALIAYAWRVVTWKPRS</sequence>
<dbReference type="InterPro" id="IPR051311">
    <property type="entry name" value="DedA_domain"/>
</dbReference>
<feature type="transmembrane region" description="Helical" evidence="6">
    <location>
        <begin position="12"/>
        <end position="30"/>
    </location>
</feature>